<feature type="transmembrane region" description="Helical" evidence="6">
    <location>
        <begin position="240"/>
        <end position="270"/>
    </location>
</feature>
<comment type="similarity">
    <text evidence="2">Belongs to the autoinducer-2 exporter (AI-2E) (TC 2.A.86) family.</text>
</comment>
<comment type="caution">
    <text evidence="7">The sequence shown here is derived from an EMBL/GenBank/DDBJ whole genome shotgun (WGS) entry which is preliminary data.</text>
</comment>
<feature type="transmembrane region" description="Helical" evidence="6">
    <location>
        <begin position="282"/>
        <end position="308"/>
    </location>
</feature>
<feature type="transmembrane region" description="Helical" evidence="6">
    <location>
        <begin position="39"/>
        <end position="57"/>
    </location>
</feature>
<keyword evidence="8" id="KW-1185">Reference proteome</keyword>
<keyword evidence="3 6" id="KW-0812">Transmembrane</keyword>
<dbReference type="InterPro" id="IPR014227">
    <property type="entry name" value="YtvI-like"/>
</dbReference>
<evidence type="ECO:0000256" key="2">
    <source>
        <dbReference type="ARBA" id="ARBA00009773"/>
    </source>
</evidence>
<accession>A0A8J2ZYL0</accession>
<dbReference type="GO" id="GO:0055085">
    <property type="term" value="P:transmembrane transport"/>
    <property type="evidence" value="ECO:0007669"/>
    <property type="project" value="TreeGrafter"/>
</dbReference>
<dbReference type="PANTHER" id="PTHR21716:SF68">
    <property type="entry name" value="TRANSPORT PROTEIN YTVI-RELATED"/>
    <property type="match status" value="1"/>
</dbReference>
<dbReference type="NCBIfam" id="TIGR02872">
    <property type="entry name" value="spore_ytvI"/>
    <property type="match status" value="1"/>
</dbReference>
<evidence type="ECO:0000313" key="8">
    <source>
        <dbReference type="Proteomes" id="UP000656813"/>
    </source>
</evidence>
<organism evidence="7 8">
    <name type="scientific">Pullulanibacillus pueri</name>
    <dbReference type="NCBI Taxonomy" id="1437324"/>
    <lineage>
        <taxon>Bacteria</taxon>
        <taxon>Bacillati</taxon>
        <taxon>Bacillota</taxon>
        <taxon>Bacilli</taxon>
        <taxon>Bacillales</taxon>
        <taxon>Sporolactobacillaceae</taxon>
        <taxon>Pullulanibacillus</taxon>
    </lineage>
</organism>
<dbReference type="PANTHER" id="PTHR21716">
    <property type="entry name" value="TRANSMEMBRANE PROTEIN"/>
    <property type="match status" value="1"/>
</dbReference>
<dbReference type="Proteomes" id="UP000656813">
    <property type="component" value="Unassembled WGS sequence"/>
</dbReference>
<keyword evidence="5 6" id="KW-0472">Membrane</keyword>
<protein>
    <submittedName>
        <fullName evidence="7">Permease</fullName>
    </submittedName>
</protein>
<evidence type="ECO:0000256" key="6">
    <source>
        <dbReference type="SAM" id="Phobius"/>
    </source>
</evidence>
<evidence type="ECO:0000256" key="4">
    <source>
        <dbReference type="ARBA" id="ARBA00022989"/>
    </source>
</evidence>
<dbReference type="GO" id="GO:0016020">
    <property type="term" value="C:membrane"/>
    <property type="evidence" value="ECO:0007669"/>
    <property type="project" value="UniProtKB-SubCell"/>
</dbReference>
<evidence type="ECO:0000256" key="5">
    <source>
        <dbReference type="ARBA" id="ARBA00023136"/>
    </source>
</evidence>
<sequence>MNSKYLNDLVRYVFIIFRFAFILLVFTFFAVLFFYVVKYAYPFIIAFVLALLINPIVDYLETRTPLPRSLASLLAILSFMSLILGAIVFLVIEMINGLNDLSHTIPSHIKWLSHHLQASFSSHILPLWERITHIISTLNEGQQKTIEANIQELGQKLASALGDVGQSIVTVLTHFVVSFPSFLTVLSFVLMATFFISKDWYKIHRYIHKKIPTTFLDNVVSIGLDLRKALRGYVKAQMTLMVITGVTIFIGLILLRVDHALTIAIVAMLVDILPYLGTGTLLIPWGVSTFLTGNYFLTIGIGSLYAITVLQRQMIEPKILSTSIGSNPLLTLISLFVGFKLMGIMGIVLGPVCLITLTTIAHSGIILTVWHYILGKGSPH</sequence>
<feature type="transmembrane region" description="Helical" evidence="6">
    <location>
        <begin position="354"/>
        <end position="374"/>
    </location>
</feature>
<name>A0A8J2ZYL0_9BACL</name>
<dbReference type="EMBL" id="BMFV01000034">
    <property type="protein sequence ID" value="GGH86757.1"/>
    <property type="molecule type" value="Genomic_DNA"/>
</dbReference>
<feature type="transmembrane region" description="Helical" evidence="6">
    <location>
        <begin position="12"/>
        <end position="33"/>
    </location>
</feature>
<feature type="transmembrane region" description="Helical" evidence="6">
    <location>
        <begin position="171"/>
        <end position="196"/>
    </location>
</feature>
<proteinExistence type="inferred from homology"/>
<evidence type="ECO:0000256" key="1">
    <source>
        <dbReference type="ARBA" id="ARBA00004141"/>
    </source>
</evidence>
<comment type="subcellular location">
    <subcellularLocation>
        <location evidence="1">Membrane</location>
        <topology evidence="1">Multi-pass membrane protein</topology>
    </subcellularLocation>
</comment>
<reference evidence="7" key="1">
    <citation type="journal article" date="2014" name="Int. J. Syst. Evol. Microbiol.">
        <title>Complete genome sequence of Corynebacterium casei LMG S-19264T (=DSM 44701T), isolated from a smear-ripened cheese.</title>
        <authorList>
            <consortium name="US DOE Joint Genome Institute (JGI-PGF)"/>
            <person name="Walter F."/>
            <person name="Albersmeier A."/>
            <person name="Kalinowski J."/>
            <person name="Ruckert C."/>
        </authorList>
    </citation>
    <scope>NUCLEOTIDE SEQUENCE</scope>
    <source>
        <strain evidence="7">CGMCC 1.12777</strain>
    </source>
</reference>
<reference evidence="7" key="2">
    <citation type="submission" date="2020-09" db="EMBL/GenBank/DDBJ databases">
        <authorList>
            <person name="Sun Q."/>
            <person name="Zhou Y."/>
        </authorList>
    </citation>
    <scope>NUCLEOTIDE SEQUENCE</scope>
    <source>
        <strain evidence="7">CGMCC 1.12777</strain>
    </source>
</reference>
<evidence type="ECO:0000256" key="3">
    <source>
        <dbReference type="ARBA" id="ARBA00022692"/>
    </source>
</evidence>
<dbReference type="AlphaFoldDB" id="A0A8J2ZYL0"/>
<dbReference type="Pfam" id="PF01594">
    <property type="entry name" value="AI-2E_transport"/>
    <property type="match status" value="1"/>
</dbReference>
<evidence type="ECO:0000313" key="7">
    <source>
        <dbReference type="EMBL" id="GGH86757.1"/>
    </source>
</evidence>
<dbReference type="RefSeq" id="WP_188498699.1">
    <property type="nucleotide sequence ID" value="NZ_BMFV01000034.1"/>
</dbReference>
<gene>
    <name evidence="7" type="ORF">GCM10007096_35210</name>
</gene>
<feature type="transmembrane region" description="Helical" evidence="6">
    <location>
        <begin position="69"/>
        <end position="92"/>
    </location>
</feature>
<dbReference type="InterPro" id="IPR002549">
    <property type="entry name" value="AI-2E-like"/>
</dbReference>
<keyword evidence="4 6" id="KW-1133">Transmembrane helix</keyword>
<feature type="transmembrane region" description="Helical" evidence="6">
    <location>
        <begin position="329"/>
        <end position="348"/>
    </location>
</feature>